<protein>
    <submittedName>
        <fullName evidence="2">Hemerythrin-like domain protein</fullName>
    </submittedName>
</protein>
<reference evidence="2 3" key="1">
    <citation type="submission" date="2014-02" db="EMBL/GenBank/DDBJ databases">
        <title>The genome sequence of the entomopathogenic fungus Metarhizium robertsii ARSEF 2575.</title>
        <authorList>
            <person name="Giuliano Garisto Donzelli B."/>
            <person name="Roe B.A."/>
            <person name="Macmil S.L."/>
            <person name="Krasnoff S.B."/>
            <person name="Gibson D.M."/>
        </authorList>
    </citation>
    <scope>NUCLEOTIDE SEQUENCE [LARGE SCALE GENOMIC DNA]</scope>
    <source>
        <strain evidence="2 3">ARSEF 2575</strain>
    </source>
</reference>
<dbReference type="Pfam" id="PF01814">
    <property type="entry name" value="Hemerythrin"/>
    <property type="match status" value="1"/>
</dbReference>
<evidence type="ECO:0000259" key="1">
    <source>
        <dbReference type="Pfam" id="PF01814"/>
    </source>
</evidence>
<evidence type="ECO:0000313" key="2">
    <source>
        <dbReference type="EMBL" id="EXV01921.1"/>
    </source>
</evidence>
<dbReference type="InterPro" id="IPR012312">
    <property type="entry name" value="Hemerythrin-like"/>
</dbReference>
<dbReference type="PANTHER" id="PTHR38048:SF2">
    <property type="entry name" value="HEMERYTHRIN-LIKE DOMAIN-CONTAINING PROTEIN"/>
    <property type="match status" value="1"/>
</dbReference>
<name>A0A0A1UX37_9HYPO</name>
<comment type="caution">
    <text evidence="2">The sequence shown here is derived from an EMBL/GenBank/DDBJ whole genome shotgun (WGS) entry which is preliminary data.</text>
</comment>
<gene>
    <name evidence="2" type="ORF">X797_004755</name>
</gene>
<dbReference type="Proteomes" id="UP000030151">
    <property type="component" value="Unassembled WGS sequence"/>
</dbReference>
<dbReference type="CDD" id="cd12108">
    <property type="entry name" value="Hr-like"/>
    <property type="match status" value="1"/>
</dbReference>
<dbReference type="PANTHER" id="PTHR38048">
    <property type="entry name" value="EXPRESSED PROTEIN"/>
    <property type="match status" value="1"/>
</dbReference>
<dbReference type="AlphaFoldDB" id="A0A0A1UX37"/>
<dbReference type="HOGENOM" id="CLU_066708_0_0_1"/>
<dbReference type="InterPro" id="IPR053206">
    <property type="entry name" value="Dimeric_xanthone_biosynth"/>
</dbReference>
<feature type="domain" description="Hemerythrin-like" evidence="1">
    <location>
        <begin position="46"/>
        <end position="167"/>
    </location>
</feature>
<accession>A0A0A1UX37</accession>
<sequence>MSTTSTLPTRWANTPWPLLDSPQKDTVDTPLLPIFSDMSHYAVHMATDMVHVHNMFLRALNSIILQSPHVVKPGDIADLLAYTKTVVITIDAHHFGEEEYLFPALAAYTKNQDIMSANQAQHAAFHAGLSRLGEYCKSTSPDEYSHTTFKGLIDAFAPSLYEHLRDEIPTILALKVYPSDELRRMWVQAEKHIADVGSYDEMLPLAFGCMDRGFEGGRHKFPPAPWWVAWVVRYWFARRHQSVWRFNPCDMWGVPRPLTFLPIDI</sequence>
<dbReference type="EMBL" id="JELW01000006">
    <property type="protein sequence ID" value="EXV01921.1"/>
    <property type="molecule type" value="Genomic_DNA"/>
</dbReference>
<proteinExistence type="predicted"/>
<dbReference type="eggNOG" id="ENOG502SKMW">
    <property type="taxonomic scope" value="Eukaryota"/>
</dbReference>
<dbReference type="Gene3D" id="1.20.120.520">
    <property type="entry name" value="nmb1532 protein domain like"/>
    <property type="match status" value="1"/>
</dbReference>
<evidence type="ECO:0000313" key="3">
    <source>
        <dbReference type="Proteomes" id="UP000030151"/>
    </source>
</evidence>
<organism evidence="2 3">
    <name type="scientific">Metarhizium robertsii</name>
    <dbReference type="NCBI Taxonomy" id="568076"/>
    <lineage>
        <taxon>Eukaryota</taxon>
        <taxon>Fungi</taxon>
        <taxon>Dikarya</taxon>
        <taxon>Ascomycota</taxon>
        <taxon>Pezizomycotina</taxon>
        <taxon>Sordariomycetes</taxon>
        <taxon>Hypocreomycetidae</taxon>
        <taxon>Hypocreales</taxon>
        <taxon>Clavicipitaceae</taxon>
        <taxon>Metarhizium</taxon>
    </lineage>
</organism>